<name>A0A9P6NCT2_9BASI</name>
<dbReference type="InterPro" id="IPR047151">
    <property type="entry name" value="RNZ2-like"/>
</dbReference>
<comment type="cofactor">
    <cofactor evidence="2">
        <name>Zn(2+)</name>
        <dbReference type="ChEBI" id="CHEBI:29105"/>
    </cofactor>
</comment>
<dbReference type="EMBL" id="MU167370">
    <property type="protein sequence ID" value="KAG0141814.1"/>
    <property type="molecule type" value="Genomic_DNA"/>
</dbReference>
<evidence type="ECO:0000256" key="3">
    <source>
        <dbReference type="ARBA" id="ARBA00007823"/>
    </source>
</evidence>
<dbReference type="PANTHER" id="PTHR12553:SF49">
    <property type="entry name" value="ZINC PHOSPHODIESTERASE ELAC PROTEIN 2"/>
    <property type="match status" value="1"/>
</dbReference>
<dbReference type="GO" id="GO:0042781">
    <property type="term" value="F:3'-tRNA processing endoribonuclease activity"/>
    <property type="evidence" value="ECO:0007669"/>
    <property type="project" value="UniProtKB-EC"/>
</dbReference>
<keyword evidence="10" id="KW-0862">Zinc</keyword>
<sequence>LIEVGQGADLLIHEASLGADEKALAESKGHCTIDQAIAVGLEMKAKNCILNHFSSRYPKIPDLEAQNNLDERRMNIGISFDLMTCRIGDVSKLERYLPAFEQLVKK</sequence>
<keyword evidence="12" id="KW-1185">Reference proteome</keyword>
<evidence type="ECO:0000256" key="5">
    <source>
        <dbReference type="ARBA" id="ARBA00022694"/>
    </source>
</evidence>
<gene>
    <name evidence="11" type="ORF">CROQUDRAFT_27436</name>
</gene>
<feature type="non-terminal residue" evidence="11">
    <location>
        <position position="106"/>
    </location>
</feature>
<keyword evidence="9" id="KW-0378">Hydrolase</keyword>
<dbReference type="EC" id="3.1.26.11" evidence="4"/>
<evidence type="ECO:0000256" key="1">
    <source>
        <dbReference type="ARBA" id="ARBA00000402"/>
    </source>
</evidence>
<dbReference type="GO" id="GO:1990180">
    <property type="term" value="P:mitochondrial tRNA 3'-end processing"/>
    <property type="evidence" value="ECO:0007669"/>
    <property type="project" value="TreeGrafter"/>
</dbReference>
<evidence type="ECO:0000256" key="9">
    <source>
        <dbReference type="ARBA" id="ARBA00022801"/>
    </source>
</evidence>
<accession>A0A9P6NCT2</accession>
<proteinExistence type="inferred from homology"/>
<dbReference type="GO" id="GO:0046872">
    <property type="term" value="F:metal ion binding"/>
    <property type="evidence" value="ECO:0007669"/>
    <property type="project" value="UniProtKB-KW"/>
</dbReference>
<evidence type="ECO:0000256" key="4">
    <source>
        <dbReference type="ARBA" id="ARBA00012477"/>
    </source>
</evidence>
<dbReference type="Gene3D" id="3.60.15.10">
    <property type="entry name" value="Ribonuclease Z/Hydroxyacylglutathione hydrolase-like"/>
    <property type="match status" value="1"/>
</dbReference>
<comment type="caution">
    <text evidence="11">The sequence shown here is derived from an EMBL/GenBank/DDBJ whole genome shotgun (WGS) entry which is preliminary data.</text>
</comment>
<feature type="non-terminal residue" evidence="11">
    <location>
        <position position="1"/>
    </location>
</feature>
<evidence type="ECO:0000256" key="6">
    <source>
        <dbReference type="ARBA" id="ARBA00022722"/>
    </source>
</evidence>
<evidence type="ECO:0000313" key="11">
    <source>
        <dbReference type="EMBL" id="KAG0141814.1"/>
    </source>
</evidence>
<dbReference type="GO" id="GO:0005739">
    <property type="term" value="C:mitochondrion"/>
    <property type="evidence" value="ECO:0007669"/>
    <property type="project" value="TreeGrafter"/>
</dbReference>
<reference evidence="11" key="1">
    <citation type="submission" date="2013-11" db="EMBL/GenBank/DDBJ databases">
        <title>Genome sequence of the fusiform rust pathogen reveals effectors for host alternation and coevolution with pine.</title>
        <authorList>
            <consortium name="DOE Joint Genome Institute"/>
            <person name="Smith K."/>
            <person name="Pendleton A."/>
            <person name="Kubisiak T."/>
            <person name="Anderson C."/>
            <person name="Salamov A."/>
            <person name="Aerts A."/>
            <person name="Riley R."/>
            <person name="Clum A."/>
            <person name="Lindquist E."/>
            <person name="Ence D."/>
            <person name="Campbell M."/>
            <person name="Kronenberg Z."/>
            <person name="Feau N."/>
            <person name="Dhillon B."/>
            <person name="Hamelin R."/>
            <person name="Burleigh J."/>
            <person name="Smith J."/>
            <person name="Yandell M."/>
            <person name="Nelson C."/>
            <person name="Grigoriev I."/>
            <person name="Davis J."/>
        </authorList>
    </citation>
    <scope>NUCLEOTIDE SEQUENCE</scope>
    <source>
        <strain evidence="11">G11</strain>
    </source>
</reference>
<dbReference type="OrthoDB" id="527344at2759"/>
<keyword evidence="8" id="KW-0255">Endonuclease</keyword>
<evidence type="ECO:0000256" key="7">
    <source>
        <dbReference type="ARBA" id="ARBA00022723"/>
    </source>
</evidence>
<keyword evidence="5" id="KW-0819">tRNA processing</keyword>
<dbReference type="SUPFAM" id="SSF56281">
    <property type="entry name" value="Metallo-hydrolase/oxidoreductase"/>
    <property type="match status" value="1"/>
</dbReference>
<protein>
    <recommendedName>
        <fullName evidence="4">ribonuclease Z</fullName>
        <ecNumber evidence="4">3.1.26.11</ecNumber>
    </recommendedName>
</protein>
<comment type="similarity">
    <text evidence="3">Belongs to the RNase Z family.</text>
</comment>
<dbReference type="InterPro" id="IPR036866">
    <property type="entry name" value="RibonucZ/Hydroxyglut_hydro"/>
</dbReference>
<keyword evidence="6" id="KW-0540">Nuclease</keyword>
<dbReference type="AlphaFoldDB" id="A0A9P6NCT2"/>
<comment type="catalytic activity">
    <reaction evidence="1">
        <text>Endonucleolytic cleavage of RNA, removing extra 3' nucleotides from tRNA precursor, generating 3' termini of tRNAs. A 3'-hydroxy group is left at the tRNA terminus and a 5'-phosphoryl group is left at the trailer molecule.</text>
        <dbReference type="EC" id="3.1.26.11"/>
    </reaction>
</comment>
<evidence type="ECO:0000313" key="12">
    <source>
        <dbReference type="Proteomes" id="UP000886653"/>
    </source>
</evidence>
<dbReference type="Proteomes" id="UP000886653">
    <property type="component" value="Unassembled WGS sequence"/>
</dbReference>
<evidence type="ECO:0000256" key="2">
    <source>
        <dbReference type="ARBA" id="ARBA00001947"/>
    </source>
</evidence>
<organism evidence="11 12">
    <name type="scientific">Cronartium quercuum f. sp. fusiforme G11</name>
    <dbReference type="NCBI Taxonomy" id="708437"/>
    <lineage>
        <taxon>Eukaryota</taxon>
        <taxon>Fungi</taxon>
        <taxon>Dikarya</taxon>
        <taxon>Basidiomycota</taxon>
        <taxon>Pucciniomycotina</taxon>
        <taxon>Pucciniomycetes</taxon>
        <taxon>Pucciniales</taxon>
        <taxon>Coleosporiaceae</taxon>
        <taxon>Cronartium</taxon>
    </lineage>
</organism>
<dbReference type="PANTHER" id="PTHR12553">
    <property type="entry name" value="ZINC PHOSPHODIESTERASE ELAC PROTEIN 2"/>
    <property type="match status" value="1"/>
</dbReference>
<evidence type="ECO:0000256" key="10">
    <source>
        <dbReference type="ARBA" id="ARBA00022833"/>
    </source>
</evidence>
<keyword evidence="7" id="KW-0479">Metal-binding</keyword>
<evidence type="ECO:0000256" key="8">
    <source>
        <dbReference type="ARBA" id="ARBA00022759"/>
    </source>
</evidence>